<dbReference type="PROSITE" id="PS52016">
    <property type="entry name" value="TONB_DEPENDENT_REC_3"/>
    <property type="match status" value="1"/>
</dbReference>
<evidence type="ECO:0000256" key="3">
    <source>
        <dbReference type="ARBA" id="ARBA00022448"/>
    </source>
</evidence>
<evidence type="ECO:0000256" key="9">
    <source>
        <dbReference type="ARBA" id="ARBA00023237"/>
    </source>
</evidence>
<dbReference type="NCBIfam" id="TIGR01786">
    <property type="entry name" value="TonB-hemlactrns"/>
    <property type="match status" value="1"/>
</dbReference>
<dbReference type="Gene3D" id="2.170.130.10">
    <property type="entry name" value="TonB-dependent receptor, plug domain"/>
    <property type="match status" value="1"/>
</dbReference>
<evidence type="ECO:0000259" key="15">
    <source>
        <dbReference type="Pfam" id="PF07715"/>
    </source>
</evidence>
<evidence type="ECO:0000256" key="13">
    <source>
        <dbReference type="SAM" id="SignalP"/>
    </source>
</evidence>
<dbReference type="PANTHER" id="PTHR30069">
    <property type="entry name" value="TONB-DEPENDENT OUTER MEMBRANE RECEPTOR"/>
    <property type="match status" value="1"/>
</dbReference>
<feature type="signal peptide" evidence="13">
    <location>
        <begin position="1"/>
        <end position="20"/>
    </location>
</feature>
<accession>A0ABV6H2N1</accession>
<keyword evidence="8 10" id="KW-0472">Membrane</keyword>
<evidence type="ECO:0000313" key="17">
    <source>
        <dbReference type="Proteomes" id="UP001589767"/>
    </source>
</evidence>
<dbReference type="EMBL" id="JBHLWB010000010">
    <property type="protein sequence ID" value="MFC0309869.1"/>
    <property type="molecule type" value="Genomic_DNA"/>
</dbReference>
<dbReference type="InterPro" id="IPR010917">
    <property type="entry name" value="TonB_rcpt_CS"/>
</dbReference>
<dbReference type="Pfam" id="PF00593">
    <property type="entry name" value="TonB_dep_Rec_b-barrel"/>
    <property type="match status" value="1"/>
</dbReference>
<comment type="subcellular location">
    <subcellularLocation>
        <location evidence="1 10">Cell outer membrane</location>
        <topology evidence="1 10">Multi-pass membrane protein</topology>
    </subcellularLocation>
</comment>
<evidence type="ECO:0000256" key="2">
    <source>
        <dbReference type="ARBA" id="ARBA00009810"/>
    </source>
</evidence>
<feature type="domain" description="TonB-dependent receptor-like beta-barrel" evidence="14">
    <location>
        <begin position="334"/>
        <end position="679"/>
    </location>
</feature>
<dbReference type="InterPro" id="IPR039426">
    <property type="entry name" value="TonB-dep_rcpt-like"/>
</dbReference>
<keyword evidence="9 10" id="KW-0998">Cell outer membrane</keyword>
<evidence type="ECO:0000256" key="12">
    <source>
        <dbReference type="RuleBase" id="RU003357"/>
    </source>
</evidence>
<gene>
    <name evidence="16" type="ORF">ACFFHK_09185</name>
</gene>
<dbReference type="PROSITE" id="PS01156">
    <property type="entry name" value="TONB_DEPENDENT_REC_2"/>
    <property type="match status" value="1"/>
</dbReference>
<keyword evidence="16" id="KW-0675">Receptor</keyword>
<evidence type="ECO:0000256" key="4">
    <source>
        <dbReference type="ARBA" id="ARBA00022452"/>
    </source>
</evidence>
<dbReference type="Proteomes" id="UP001589767">
    <property type="component" value="Unassembled WGS sequence"/>
</dbReference>
<comment type="similarity">
    <text evidence="2 10 12">Belongs to the TonB-dependent receptor family.</text>
</comment>
<evidence type="ECO:0000256" key="11">
    <source>
        <dbReference type="PROSITE-ProRule" id="PRU10144"/>
    </source>
</evidence>
<keyword evidence="3 10" id="KW-0813">Transport</keyword>
<keyword evidence="7 12" id="KW-0798">TonB box</keyword>
<dbReference type="PANTHER" id="PTHR30069:SF41">
    <property type="entry name" value="HEME_HEMOPEXIN UTILIZATION PROTEIN C"/>
    <property type="match status" value="1"/>
</dbReference>
<feature type="domain" description="TonB-dependent receptor plug" evidence="15">
    <location>
        <begin position="40"/>
        <end position="142"/>
    </location>
</feature>
<dbReference type="InterPro" id="IPR010949">
    <property type="entry name" value="TonB_Hb/transfer/lactofer_rcpt"/>
</dbReference>
<dbReference type="SUPFAM" id="SSF56935">
    <property type="entry name" value="Porins"/>
    <property type="match status" value="1"/>
</dbReference>
<dbReference type="RefSeq" id="WP_382371734.1">
    <property type="nucleotide sequence ID" value="NZ_JBHLWB010000010.1"/>
</dbReference>
<keyword evidence="6 13" id="KW-0732">Signal</keyword>
<evidence type="ECO:0000256" key="1">
    <source>
        <dbReference type="ARBA" id="ARBA00004571"/>
    </source>
</evidence>
<keyword evidence="4 10" id="KW-1134">Transmembrane beta strand</keyword>
<dbReference type="InterPro" id="IPR000531">
    <property type="entry name" value="Beta-barrel_TonB"/>
</dbReference>
<reference evidence="16 17" key="1">
    <citation type="submission" date="2024-09" db="EMBL/GenBank/DDBJ databases">
        <authorList>
            <person name="Sun Q."/>
            <person name="Mori K."/>
        </authorList>
    </citation>
    <scope>NUCLEOTIDE SEQUENCE [LARGE SCALE GENOMIC DNA]</scope>
    <source>
        <strain evidence="16 17">CCM 7539</strain>
    </source>
</reference>
<evidence type="ECO:0000256" key="6">
    <source>
        <dbReference type="ARBA" id="ARBA00022729"/>
    </source>
</evidence>
<dbReference type="InterPro" id="IPR012910">
    <property type="entry name" value="Plug_dom"/>
</dbReference>
<dbReference type="CDD" id="cd01347">
    <property type="entry name" value="ligand_gated_channel"/>
    <property type="match status" value="1"/>
</dbReference>
<dbReference type="InterPro" id="IPR036942">
    <property type="entry name" value="Beta-barrel_TonB_sf"/>
</dbReference>
<evidence type="ECO:0000256" key="10">
    <source>
        <dbReference type="PROSITE-ProRule" id="PRU01360"/>
    </source>
</evidence>
<evidence type="ECO:0000256" key="5">
    <source>
        <dbReference type="ARBA" id="ARBA00022692"/>
    </source>
</evidence>
<dbReference type="Gene3D" id="2.40.170.20">
    <property type="entry name" value="TonB-dependent receptor, beta-barrel domain"/>
    <property type="match status" value="1"/>
</dbReference>
<protein>
    <submittedName>
        <fullName evidence="16">TonB-dependent hemoglobin/transferrin/lactoferrin family receptor</fullName>
    </submittedName>
</protein>
<feature type="chain" id="PRO_5046712252" evidence="13">
    <location>
        <begin position="21"/>
        <end position="706"/>
    </location>
</feature>
<dbReference type="NCBIfam" id="TIGR01785">
    <property type="entry name" value="TonB-hemin"/>
    <property type="match status" value="1"/>
</dbReference>
<keyword evidence="17" id="KW-1185">Reference proteome</keyword>
<dbReference type="Pfam" id="PF07715">
    <property type="entry name" value="Plug"/>
    <property type="match status" value="1"/>
</dbReference>
<organism evidence="16 17">
    <name type="scientific">Gallibacterium trehalosifermentans</name>
    <dbReference type="NCBI Taxonomy" id="516935"/>
    <lineage>
        <taxon>Bacteria</taxon>
        <taxon>Pseudomonadati</taxon>
        <taxon>Pseudomonadota</taxon>
        <taxon>Gammaproteobacteria</taxon>
        <taxon>Pasteurellales</taxon>
        <taxon>Pasteurellaceae</taxon>
        <taxon>Gallibacterium</taxon>
    </lineage>
</organism>
<dbReference type="InterPro" id="IPR037066">
    <property type="entry name" value="Plug_dom_sf"/>
</dbReference>
<keyword evidence="5 10" id="KW-0812">Transmembrane</keyword>
<evidence type="ECO:0000313" key="16">
    <source>
        <dbReference type="EMBL" id="MFC0309869.1"/>
    </source>
</evidence>
<feature type="short sequence motif" description="TonB C-terminal box" evidence="11">
    <location>
        <begin position="689"/>
        <end position="706"/>
    </location>
</feature>
<evidence type="ECO:0000256" key="8">
    <source>
        <dbReference type="ARBA" id="ARBA00023136"/>
    </source>
</evidence>
<name>A0ABV6H2N1_9PAST</name>
<comment type="caution">
    <text evidence="16">The sequence shown here is derived from an EMBL/GenBank/DDBJ whole genome shotgun (WGS) entry which is preliminary data.</text>
</comment>
<evidence type="ECO:0000259" key="14">
    <source>
        <dbReference type="Pfam" id="PF00593"/>
    </source>
</evidence>
<sequence>MKLSKISILLISATLLPAYAADQLEEINVIALRDPTEQAKQQATLTVISKNELNKQQATSVANAISTLANVSISGGSRALAQQPIIRGMGGSRIVQIVDGIRQNFALEHRGSYFVPTSMLAQIEVIKGPASTLWGSGALGGVVATRTVNTFDLLKENEKWGITIRQGYQSANSLSTTSAAIYGITDNIDILIQGIRNKNSDLRLGGKLGDLPYSGLTQQGGLLKFGWQINDAQRLELNARQTVSKQLAPNNNEMFAPYTPRDLYTDIGAAHSPGSTVSPATLYAKLGGTSDLAQQKVVDKSLSIRYLFNPASALINSEFTAYVNHTKESEINQRTHAADSTQYQTYGFNLRNTSEFEKISLIYGIDFYQDHAKTVREKKEYDGDSTIATDLQTAKYRPNSYNAKAKAWGAYLLTHIKLNDQWIFSPAVRFDAYKTSEKHSEESYKGNHISPSATLSFQATEWLTLAAKYSEAFRAPSIQEKYISGYHFGFGGRRVIAATFANNPNLQAEIAKNKELNANLHWNAIFQEKDQLNFSVTLFQNDIQNLIKLETIEKLGPVPSKFQYQNVQNARLRGVELTSNYLAARWSTYLSYGLLKAKDMKTGKTLEDTNEQKIIFGANYDLIRDKFNIGATLSHYFAQKYTNNADPYPSYTLVGLNATYAPKSGEWQNLQVDFGIDNLFDKAYTPAYSLIPEAGRNVKLSVTYKF</sequence>
<dbReference type="InterPro" id="IPR011276">
    <property type="entry name" value="TonB_haem/Hb_rcpt"/>
</dbReference>
<proteinExistence type="inferred from homology"/>
<evidence type="ECO:0000256" key="7">
    <source>
        <dbReference type="ARBA" id="ARBA00023077"/>
    </source>
</evidence>